<feature type="non-terminal residue" evidence="1">
    <location>
        <position position="84"/>
    </location>
</feature>
<dbReference type="Gene3D" id="3.80.10.10">
    <property type="entry name" value="Ribonuclease Inhibitor"/>
    <property type="match status" value="1"/>
</dbReference>
<organism evidence="1 2">
    <name type="scientific">Bambusicola thoracicus</name>
    <name type="common">Chinese bamboo-partridge</name>
    <name type="synonym">Perdix thoracica</name>
    <dbReference type="NCBI Taxonomy" id="9083"/>
    <lineage>
        <taxon>Eukaryota</taxon>
        <taxon>Metazoa</taxon>
        <taxon>Chordata</taxon>
        <taxon>Craniata</taxon>
        <taxon>Vertebrata</taxon>
        <taxon>Euteleostomi</taxon>
        <taxon>Archelosauria</taxon>
        <taxon>Archosauria</taxon>
        <taxon>Dinosauria</taxon>
        <taxon>Saurischia</taxon>
        <taxon>Theropoda</taxon>
        <taxon>Coelurosauria</taxon>
        <taxon>Aves</taxon>
        <taxon>Neognathae</taxon>
        <taxon>Galloanserae</taxon>
        <taxon>Galliformes</taxon>
        <taxon>Phasianidae</taxon>
        <taxon>Perdicinae</taxon>
        <taxon>Bambusicola</taxon>
    </lineage>
</organism>
<accession>A0A2P4S659</accession>
<dbReference type="PROSITE" id="PS51450">
    <property type="entry name" value="LRR"/>
    <property type="match status" value="1"/>
</dbReference>
<dbReference type="InterPro" id="IPR032675">
    <property type="entry name" value="LRR_dom_sf"/>
</dbReference>
<dbReference type="Proteomes" id="UP000237246">
    <property type="component" value="Unassembled WGS sequence"/>
</dbReference>
<comment type="caution">
    <text evidence="1">The sequence shown here is derived from an EMBL/GenBank/DDBJ whole genome shotgun (WGS) entry which is preliminary data.</text>
</comment>
<sequence>EELFLCLNDYETVSCSPVCCQSLKLLHITDNNLQDWTEIRKLGIMFPSLDTLILANNNLTTIEESEDSLARLFPNLRSINLHKS</sequence>
<dbReference type="OrthoDB" id="5855206at2759"/>
<keyword evidence="2" id="KW-1185">Reference proteome</keyword>
<dbReference type="AlphaFoldDB" id="A0A2P4S659"/>
<dbReference type="EMBL" id="PPHD01099308">
    <property type="protein sequence ID" value="POI19548.1"/>
    <property type="molecule type" value="Genomic_DNA"/>
</dbReference>
<evidence type="ECO:0008006" key="3">
    <source>
        <dbReference type="Google" id="ProtNLM"/>
    </source>
</evidence>
<proteinExistence type="predicted"/>
<protein>
    <recommendedName>
        <fullName evidence="3">U2A'/phosphoprotein 32 family A C-terminal domain-containing protein</fullName>
    </recommendedName>
</protein>
<name>A0A2P4S659_BAMTH</name>
<dbReference type="SUPFAM" id="SSF52058">
    <property type="entry name" value="L domain-like"/>
    <property type="match status" value="1"/>
</dbReference>
<evidence type="ECO:0000313" key="2">
    <source>
        <dbReference type="Proteomes" id="UP000237246"/>
    </source>
</evidence>
<dbReference type="InterPro" id="IPR001611">
    <property type="entry name" value="Leu-rich_rpt"/>
</dbReference>
<evidence type="ECO:0000313" key="1">
    <source>
        <dbReference type="EMBL" id="POI19548.1"/>
    </source>
</evidence>
<gene>
    <name evidence="1" type="ORF">CIB84_016708</name>
</gene>
<reference evidence="1 2" key="1">
    <citation type="submission" date="2018-01" db="EMBL/GenBank/DDBJ databases">
        <title>Comparison of the Chinese Bamboo Partridge and Red Junglefowl genome sequences highlights the importance of demography in genome evolution.</title>
        <authorList>
            <person name="Tiley G.P."/>
            <person name="Kimball R.T."/>
            <person name="Braun E.L."/>
            <person name="Burleigh J.G."/>
        </authorList>
    </citation>
    <scope>NUCLEOTIDE SEQUENCE [LARGE SCALE GENOMIC DNA]</scope>
    <source>
        <strain evidence="1">RTK389</strain>
        <tissue evidence="1">Blood</tissue>
    </source>
</reference>
<feature type="non-terminal residue" evidence="1">
    <location>
        <position position="1"/>
    </location>
</feature>